<keyword evidence="4 5" id="KW-0802">TPR repeat</keyword>
<keyword evidence="6" id="KW-1133">Transmembrane helix</keyword>
<dbReference type="PROSITE" id="PS50005">
    <property type="entry name" value="TPR"/>
    <property type="match status" value="1"/>
</dbReference>
<dbReference type="SMART" id="SM00028">
    <property type="entry name" value="TPR"/>
    <property type="match status" value="2"/>
</dbReference>
<keyword evidence="6" id="KW-0472">Membrane</keyword>
<evidence type="ECO:0000256" key="4">
    <source>
        <dbReference type="ARBA" id="ARBA00022803"/>
    </source>
</evidence>
<proteinExistence type="predicted"/>
<dbReference type="RefSeq" id="WP_131445001.1">
    <property type="nucleotide sequence ID" value="NZ_SJZB01000014.1"/>
</dbReference>
<evidence type="ECO:0000256" key="3">
    <source>
        <dbReference type="ARBA" id="ARBA00022748"/>
    </source>
</evidence>
<dbReference type="Gene3D" id="1.25.40.10">
    <property type="entry name" value="Tetratricopeptide repeat domain"/>
    <property type="match status" value="1"/>
</dbReference>
<dbReference type="InterPro" id="IPR056412">
    <property type="entry name" value="Ig_CycH"/>
</dbReference>
<dbReference type="GO" id="GO:0030313">
    <property type="term" value="C:cell envelope"/>
    <property type="evidence" value="ECO:0007669"/>
    <property type="project" value="UniProtKB-SubCell"/>
</dbReference>
<evidence type="ECO:0000259" key="8">
    <source>
        <dbReference type="Pfam" id="PF23914"/>
    </source>
</evidence>
<evidence type="ECO:0000256" key="6">
    <source>
        <dbReference type="SAM" id="Phobius"/>
    </source>
</evidence>
<dbReference type="InterPro" id="IPR019734">
    <property type="entry name" value="TPR_rpt"/>
</dbReference>
<evidence type="ECO:0000259" key="7">
    <source>
        <dbReference type="Pfam" id="PF23892"/>
    </source>
</evidence>
<dbReference type="Pfam" id="PF23914">
    <property type="entry name" value="TPR_CcmH_CycH"/>
    <property type="match status" value="1"/>
</dbReference>
<evidence type="ECO:0000313" key="9">
    <source>
        <dbReference type="EMBL" id="TCJ17118.1"/>
    </source>
</evidence>
<dbReference type="EMBL" id="SJZB01000014">
    <property type="protein sequence ID" value="TCJ17118.1"/>
    <property type="molecule type" value="Genomic_DNA"/>
</dbReference>
<dbReference type="PANTHER" id="PTHR47870">
    <property type="entry name" value="CYTOCHROME C-TYPE BIOGENESIS PROTEIN CCMH"/>
    <property type="match status" value="1"/>
</dbReference>
<feature type="repeat" description="TPR" evidence="5">
    <location>
        <begin position="153"/>
        <end position="186"/>
    </location>
</feature>
<dbReference type="OrthoDB" id="9776053at2"/>
<dbReference type="InterPro" id="IPR017560">
    <property type="entry name" value="Cyt_c_biogenesis_CcmI"/>
</dbReference>
<keyword evidence="10" id="KW-1185">Reference proteome</keyword>
<dbReference type="InterPro" id="IPR051263">
    <property type="entry name" value="C-type_cytochrome_biogenesis"/>
</dbReference>
<dbReference type="PANTHER" id="PTHR47870:SF4">
    <property type="entry name" value="CYTOCHROME C-TYPE BIOGENESIS PROTEIN CYCH"/>
    <property type="match status" value="1"/>
</dbReference>
<keyword evidence="2" id="KW-0677">Repeat</keyword>
<dbReference type="Pfam" id="PF23892">
    <property type="entry name" value="Ig_CycH"/>
    <property type="match status" value="1"/>
</dbReference>
<dbReference type="AlphaFoldDB" id="A0A4R1BIX2"/>
<comment type="caution">
    <text evidence="9">The sequence shown here is derived from an EMBL/GenBank/DDBJ whole genome shotgun (WGS) entry which is preliminary data.</text>
</comment>
<sequence>MNSTYAFWALAAVFVAVALAFLLPPLLRKRPGAAHAGRSSINIAVYRDQLKEMEADHRNGLLSDDQFAAAKIELEARLAQDALVVEDPVAPARRGGRVLGGVLAVLVPVLAVALYLQVGTPDALLPAAVRGEHDIQAMIDQVEAKTRSEPGNVDAWAMLARTYAAVGRWQDALAAYDKANTLKPNVPAVMTGYAEALAVNNDRVLQGKPMELILKALEIDPEDIKGLELAGIASFQTKNYAKAADYFGRLLKLVPPESPYAQDIAQAAQEARRLAQGGPAHLDNLSEPSGAKAAPTAQVAGRLELAPALKGQVAPTDTVFLFARGAGGGAPAAALRASVGDLPLDFALTDAMAMSADNRLSNLKEVDLVARIAKSGDIKGAAGDLEGHLAKVKVGAKGVKLVIDTVRK</sequence>
<feature type="domain" description="Cytochrome c-type biogenesis protein H TPR" evidence="8">
    <location>
        <begin position="145"/>
        <end position="259"/>
    </location>
</feature>
<feature type="transmembrane region" description="Helical" evidence="6">
    <location>
        <begin position="6"/>
        <end position="27"/>
    </location>
</feature>
<evidence type="ECO:0000256" key="2">
    <source>
        <dbReference type="ARBA" id="ARBA00022737"/>
    </source>
</evidence>
<comment type="subcellular location">
    <subcellularLocation>
        <location evidence="1">Cell envelope</location>
    </subcellularLocation>
</comment>
<feature type="transmembrane region" description="Helical" evidence="6">
    <location>
        <begin position="98"/>
        <end position="116"/>
    </location>
</feature>
<feature type="domain" description="Cytochrome c-type biogenesis protein H Ig-like" evidence="7">
    <location>
        <begin position="302"/>
        <end position="404"/>
    </location>
</feature>
<keyword evidence="3" id="KW-0201">Cytochrome c-type biogenesis</keyword>
<keyword evidence="6" id="KW-0812">Transmembrane</keyword>
<gene>
    <name evidence="9" type="primary">ccmI</name>
    <name evidence="9" type="ORF">EZJ19_03990</name>
</gene>
<organism evidence="9 10">
    <name type="scientific">Parasulfuritortus cantonensis</name>
    <dbReference type="NCBI Taxonomy" id="2528202"/>
    <lineage>
        <taxon>Bacteria</taxon>
        <taxon>Pseudomonadati</taxon>
        <taxon>Pseudomonadota</taxon>
        <taxon>Betaproteobacteria</taxon>
        <taxon>Nitrosomonadales</taxon>
        <taxon>Thiobacillaceae</taxon>
        <taxon>Parasulfuritortus</taxon>
    </lineage>
</organism>
<name>A0A4R1BIX2_9PROT</name>
<accession>A0A4R1BIX2</accession>
<dbReference type="GO" id="GO:0005886">
    <property type="term" value="C:plasma membrane"/>
    <property type="evidence" value="ECO:0007669"/>
    <property type="project" value="TreeGrafter"/>
</dbReference>
<dbReference type="NCBIfam" id="TIGR03142">
    <property type="entry name" value="cytochro_ccmI"/>
    <property type="match status" value="1"/>
</dbReference>
<protein>
    <submittedName>
        <fullName evidence="9">C-type cytochrome biogenesis protein CcmI</fullName>
    </submittedName>
</protein>
<evidence type="ECO:0000256" key="5">
    <source>
        <dbReference type="PROSITE-ProRule" id="PRU00339"/>
    </source>
</evidence>
<dbReference type="Proteomes" id="UP000295443">
    <property type="component" value="Unassembled WGS sequence"/>
</dbReference>
<reference evidence="9 10" key="1">
    <citation type="submission" date="2019-03" db="EMBL/GenBank/DDBJ databases">
        <title>Genome sequence of Thiobacillaceae bacterium LSR1, a sulfur-oxidizing bacterium isolated from freshwater sediment.</title>
        <authorList>
            <person name="Li S."/>
        </authorList>
    </citation>
    <scope>NUCLEOTIDE SEQUENCE [LARGE SCALE GENOMIC DNA]</scope>
    <source>
        <strain evidence="9 10">LSR1</strain>
    </source>
</reference>
<evidence type="ECO:0000313" key="10">
    <source>
        <dbReference type="Proteomes" id="UP000295443"/>
    </source>
</evidence>
<dbReference type="InterPro" id="IPR056413">
    <property type="entry name" value="TPR_CcmH_CycH"/>
</dbReference>
<evidence type="ECO:0000256" key="1">
    <source>
        <dbReference type="ARBA" id="ARBA00004196"/>
    </source>
</evidence>
<dbReference type="InterPro" id="IPR011990">
    <property type="entry name" value="TPR-like_helical_dom_sf"/>
</dbReference>
<dbReference type="SUPFAM" id="SSF48452">
    <property type="entry name" value="TPR-like"/>
    <property type="match status" value="1"/>
</dbReference>
<dbReference type="GO" id="GO:0017004">
    <property type="term" value="P:cytochrome complex assembly"/>
    <property type="evidence" value="ECO:0007669"/>
    <property type="project" value="UniProtKB-KW"/>
</dbReference>